<proteinExistence type="predicted"/>
<dbReference type="Gene3D" id="3.40.50.2300">
    <property type="match status" value="1"/>
</dbReference>
<feature type="domain" description="Piwi" evidence="2">
    <location>
        <begin position="667"/>
        <end position="998"/>
    </location>
</feature>
<dbReference type="Gene3D" id="2.170.260.10">
    <property type="entry name" value="paz domain"/>
    <property type="match status" value="1"/>
</dbReference>
<feature type="compositionally biased region" description="Gly residues" evidence="1">
    <location>
        <begin position="96"/>
        <end position="105"/>
    </location>
</feature>
<dbReference type="SUPFAM" id="SSF101690">
    <property type="entry name" value="PAZ domain"/>
    <property type="match status" value="1"/>
</dbReference>
<dbReference type="Gene3D" id="3.30.420.10">
    <property type="entry name" value="Ribonuclease H-like superfamily/Ribonuclease H"/>
    <property type="match status" value="1"/>
</dbReference>
<dbReference type="PROSITE" id="PS50822">
    <property type="entry name" value="PIWI"/>
    <property type="match status" value="1"/>
</dbReference>
<dbReference type="InterPro" id="IPR036397">
    <property type="entry name" value="RNaseH_sf"/>
</dbReference>
<feature type="region of interest" description="Disordered" evidence="1">
    <location>
        <begin position="96"/>
        <end position="160"/>
    </location>
</feature>
<dbReference type="Pfam" id="PF16486">
    <property type="entry name" value="ArgoN"/>
    <property type="match status" value="1"/>
</dbReference>
<dbReference type="OrthoDB" id="10252740at2759"/>
<dbReference type="AlphaFoldDB" id="A0A9P6VWA2"/>
<organism evidence="3 4">
    <name type="scientific">Rhodotorula mucilaginosa</name>
    <name type="common">Yeast</name>
    <name type="synonym">Rhodotorula rubra</name>
    <dbReference type="NCBI Taxonomy" id="5537"/>
    <lineage>
        <taxon>Eukaryota</taxon>
        <taxon>Fungi</taxon>
        <taxon>Dikarya</taxon>
        <taxon>Basidiomycota</taxon>
        <taxon>Pucciniomycotina</taxon>
        <taxon>Microbotryomycetes</taxon>
        <taxon>Sporidiobolales</taxon>
        <taxon>Sporidiobolaceae</taxon>
        <taxon>Rhodotorula</taxon>
    </lineage>
</organism>
<evidence type="ECO:0000259" key="2">
    <source>
        <dbReference type="PROSITE" id="PS50822"/>
    </source>
</evidence>
<reference evidence="3 4" key="1">
    <citation type="submission" date="2020-11" db="EMBL/GenBank/DDBJ databases">
        <title>Kefir isolates.</title>
        <authorList>
            <person name="Marcisauskas S."/>
            <person name="Kim Y."/>
            <person name="Blasche S."/>
        </authorList>
    </citation>
    <scope>NUCLEOTIDE SEQUENCE [LARGE SCALE GENOMIC DNA]</scope>
    <source>
        <strain evidence="3 4">KR</strain>
    </source>
</reference>
<evidence type="ECO:0000313" key="3">
    <source>
        <dbReference type="EMBL" id="KAG0656767.1"/>
    </source>
</evidence>
<protein>
    <recommendedName>
        <fullName evidence="2">Piwi domain-containing protein</fullName>
    </recommendedName>
</protein>
<dbReference type="InterPro" id="IPR012337">
    <property type="entry name" value="RNaseH-like_sf"/>
</dbReference>
<dbReference type="SMART" id="SM00950">
    <property type="entry name" value="Piwi"/>
    <property type="match status" value="1"/>
</dbReference>
<keyword evidence="4" id="KW-1185">Reference proteome</keyword>
<dbReference type="Proteomes" id="UP000777482">
    <property type="component" value="Unassembled WGS sequence"/>
</dbReference>
<dbReference type="InterPro" id="IPR003165">
    <property type="entry name" value="Piwi"/>
</dbReference>
<dbReference type="EMBL" id="PUHQ01000092">
    <property type="protein sequence ID" value="KAG0656767.1"/>
    <property type="molecule type" value="Genomic_DNA"/>
</dbReference>
<dbReference type="PANTHER" id="PTHR22891">
    <property type="entry name" value="EUKARYOTIC TRANSLATION INITIATION FACTOR 2C"/>
    <property type="match status" value="1"/>
</dbReference>
<sequence>MSTWRRVASDGRTSDFSFFLLPPFLTADSLLKKTTEHILYLTSTLVMSQYPPSGGPGGYNGGSSSARNPGGGGGARGYGQGAGGYGQGQGGGYGSQGAGGYGQGQGSSQYRSGPAQPSYGQAPRGNMPPPAPAPPPPTLATAEDGDEGDEPVLRTDQASIGRPVRLTSNCFDVKLTEQRLKWYKYEVIITQDERPAEEGAAPRRRLGTIPRPLLRQIWIAAEQADRSGAANHFQGVHAFYDGGSACYTDQLFPAEVMIRGIQIAMRARETFTLVTRNPLEIPLQSLRNYVNGYGTFRFGEVADALQAINVMFRHGPHIWSTDMRTGSSKGGFFAAIRPCQRGLQLTLNSTSAAFLIEGRLSDFILGFLKAKDGRSPSSLAVGVLPALAYIQINRVLKKLDITVARDRAMLRTKMKGRGLVPKTAREIVFTVNGNQQTDVEEYCFTQFGARLAHPEWPVVETKKDVYYPLEMIAVDMKNRYMKRLTPEQQKAASGFQAMQPAEKLGYICHVRREFVTRLCVPLLTACGILIDSAPKMVDGRVLEPPRPEYPRRDQSGAVTGYTNVVPRDGGWMMKWARSMFEQEFVLSGKKIDSLAIILTSSVDRRKAHTFIDDLLAKADALGLYSSRVVRQQLERAVYVMRRGEPPKKVIDGAIHQAEQAFGIRPKLLIWIFTEANSPDYAKFKFESVKLAVASQAIQSKKLNKLDVQTAVNVAMKINAKLSGQNFRLEANSLSGSAGQLPSWLATQKPMVIGADLSHEPDRPSVAVLTATMHDQNMICAEAASVQGLIEPGQDAPPRARAKKQETIKDAHNLFLTLLKARVAAGRGKLPPQSILILRDGVSEGEFRSVIHAEMGDYRRAIESFRTDPDMIRDVGEETLRTYNPRLSFVACVKGHHVRLFDKGQRGTNNIQPGTVVDSGITDARWAEAYMASHKALIGTTRTTRYVLLVDDNGLTSNDLQATINSLNYSYQRCNKAVSLPAPVYYAHLIAGKIRQWIISDHSSSSSAGGTETDSTPASRAQDLRGAEQILAESDHGRNYFRLSRPPAMWWM</sequence>
<gene>
    <name evidence="3" type="ORF">C6P46_006973</name>
</gene>
<dbReference type="GO" id="GO:0003676">
    <property type="term" value="F:nucleic acid binding"/>
    <property type="evidence" value="ECO:0007669"/>
    <property type="project" value="InterPro"/>
</dbReference>
<comment type="caution">
    <text evidence="3">The sequence shown here is derived from an EMBL/GenBank/DDBJ whole genome shotgun (WGS) entry which is preliminary data.</text>
</comment>
<dbReference type="InterPro" id="IPR032474">
    <property type="entry name" value="Argonaute_N"/>
</dbReference>
<name>A0A9P6VWA2_RHOMI</name>
<dbReference type="InterPro" id="IPR036085">
    <property type="entry name" value="PAZ_dom_sf"/>
</dbReference>
<dbReference type="Pfam" id="PF02171">
    <property type="entry name" value="Piwi"/>
    <property type="match status" value="1"/>
</dbReference>
<dbReference type="SUPFAM" id="SSF53098">
    <property type="entry name" value="Ribonuclease H-like"/>
    <property type="match status" value="1"/>
</dbReference>
<evidence type="ECO:0000313" key="4">
    <source>
        <dbReference type="Proteomes" id="UP000777482"/>
    </source>
</evidence>
<accession>A0A9P6VWA2</accession>
<feature type="compositionally biased region" description="Pro residues" evidence="1">
    <location>
        <begin position="126"/>
        <end position="138"/>
    </location>
</feature>
<evidence type="ECO:0000256" key="1">
    <source>
        <dbReference type="SAM" id="MobiDB-lite"/>
    </source>
</evidence>
<feature type="region of interest" description="Disordered" evidence="1">
    <location>
        <begin position="56"/>
        <end position="77"/>
    </location>
</feature>